<feature type="transmembrane region" description="Helical" evidence="1">
    <location>
        <begin position="158"/>
        <end position="175"/>
    </location>
</feature>
<organism evidence="3 4">
    <name type="scientific">Shewanella corallii</name>
    <dbReference type="NCBI Taxonomy" id="560080"/>
    <lineage>
        <taxon>Bacteria</taxon>
        <taxon>Pseudomonadati</taxon>
        <taxon>Pseudomonadota</taxon>
        <taxon>Gammaproteobacteria</taxon>
        <taxon>Alteromonadales</taxon>
        <taxon>Shewanellaceae</taxon>
        <taxon>Shewanella</taxon>
    </lineage>
</organism>
<feature type="transmembrane region" description="Helical" evidence="1">
    <location>
        <begin position="246"/>
        <end position="265"/>
    </location>
</feature>
<dbReference type="Pfam" id="PF00892">
    <property type="entry name" value="EamA"/>
    <property type="match status" value="2"/>
</dbReference>
<dbReference type="EMBL" id="JAKIKT010000004">
    <property type="protein sequence ID" value="MCL2914386.1"/>
    <property type="molecule type" value="Genomic_DNA"/>
</dbReference>
<evidence type="ECO:0000313" key="4">
    <source>
        <dbReference type="Proteomes" id="UP001202831"/>
    </source>
</evidence>
<comment type="caution">
    <text evidence="3">The sequence shown here is derived from an EMBL/GenBank/DDBJ whole genome shotgun (WGS) entry which is preliminary data.</text>
</comment>
<protein>
    <submittedName>
        <fullName evidence="3">DMT family transporter</fullName>
    </submittedName>
</protein>
<feature type="transmembrane region" description="Helical" evidence="1">
    <location>
        <begin position="20"/>
        <end position="38"/>
    </location>
</feature>
<feature type="transmembrane region" description="Helical" evidence="1">
    <location>
        <begin position="271"/>
        <end position="289"/>
    </location>
</feature>
<evidence type="ECO:0000259" key="2">
    <source>
        <dbReference type="Pfam" id="PF00892"/>
    </source>
</evidence>
<feature type="transmembrane region" description="Helical" evidence="1">
    <location>
        <begin position="101"/>
        <end position="122"/>
    </location>
</feature>
<keyword evidence="1" id="KW-0812">Transmembrane</keyword>
<feature type="transmembrane region" description="Helical" evidence="1">
    <location>
        <begin position="44"/>
        <end position="63"/>
    </location>
</feature>
<dbReference type="InterPro" id="IPR037185">
    <property type="entry name" value="EmrE-like"/>
</dbReference>
<proteinExistence type="predicted"/>
<name>A0ABT0N950_9GAMM</name>
<evidence type="ECO:0000256" key="1">
    <source>
        <dbReference type="SAM" id="Phobius"/>
    </source>
</evidence>
<feature type="domain" description="EamA" evidence="2">
    <location>
        <begin position="16"/>
        <end position="145"/>
    </location>
</feature>
<feature type="transmembrane region" description="Helical" evidence="1">
    <location>
        <begin position="129"/>
        <end position="146"/>
    </location>
</feature>
<feature type="domain" description="EamA" evidence="2">
    <location>
        <begin position="157"/>
        <end position="285"/>
    </location>
</feature>
<dbReference type="PANTHER" id="PTHR22911">
    <property type="entry name" value="ACYL-MALONYL CONDENSING ENZYME-RELATED"/>
    <property type="match status" value="1"/>
</dbReference>
<keyword evidence="4" id="KW-1185">Reference proteome</keyword>
<feature type="transmembrane region" description="Helical" evidence="1">
    <location>
        <begin position="187"/>
        <end position="204"/>
    </location>
</feature>
<dbReference type="Proteomes" id="UP001202831">
    <property type="component" value="Unassembled WGS sequence"/>
</dbReference>
<dbReference type="InterPro" id="IPR000620">
    <property type="entry name" value="EamA_dom"/>
</dbReference>
<feature type="transmembrane region" description="Helical" evidence="1">
    <location>
        <begin position="75"/>
        <end position="95"/>
    </location>
</feature>
<sequence length="299" mass="32362">MPRSATDLHTAAPHQGLLQLHLATLLFGGTALFSRLLPLNALDITMIRAAIAAVALALLVKASRKPIRLKSLRDYGIAILLGVLVGLHWVTYFGAMQLSSVAIGMIAFFCYPVMTVLIEPLLHGDKPAIRDIVSGLVVLFGVYLLIPEASLGNKVTLGIILGILSAMLFTARNLLHKYRFSGYSGSHAMFYQTLVAALMLLPFLEVNPAQLSANIWWLFLLLGVVFTAMPHALFTSALGHLKAKTVGLVACLQPFYGALLAYLFLDEKLQLTTLIGGTLIVATALFETAQSHRSKNALK</sequence>
<accession>A0ABT0N950</accession>
<gene>
    <name evidence="3" type="ORF">L2725_11490</name>
</gene>
<evidence type="ECO:0000313" key="3">
    <source>
        <dbReference type="EMBL" id="MCL2914386.1"/>
    </source>
</evidence>
<keyword evidence="1" id="KW-0472">Membrane</keyword>
<feature type="transmembrane region" description="Helical" evidence="1">
    <location>
        <begin position="216"/>
        <end position="234"/>
    </location>
</feature>
<reference evidence="3 4" key="1">
    <citation type="submission" date="2022-01" db="EMBL/GenBank/DDBJ databases">
        <title>Whole genome-based taxonomy of the Shewanellaceae.</title>
        <authorList>
            <person name="Martin-Rodriguez A.J."/>
        </authorList>
    </citation>
    <scope>NUCLEOTIDE SEQUENCE [LARGE SCALE GENOMIC DNA]</scope>
    <source>
        <strain evidence="3 4">DSM 21332</strain>
    </source>
</reference>
<keyword evidence="1" id="KW-1133">Transmembrane helix</keyword>
<dbReference type="SUPFAM" id="SSF103481">
    <property type="entry name" value="Multidrug resistance efflux transporter EmrE"/>
    <property type="match status" value="2"/>
</dbReference>
<dbReference type="RefSeq" id="WP_249249088.1">
    <property type="nucleotide sequence ID" value="NZ_JAKIKT010000004.1"/>
</dbReference>